<evidence type="ECO:0000313" key="2">
    <source>
        <dbReference type="Proteomes" id="UP000051295"/>
    </source>
</evidence>
<dbReference type="AlphaFoldDB" id="A0A0T5NTN2"/>
<name>A0A0T5NTN2_9RHOB</name>
<reference evidence="1 2" key="1">
    <citation type="submission" date="2015-04" db="EMBL/GenBank/DDBJ databases">
        <title>The draft genome sequence of Roseovarius sp.R12b.</title>
        <authorList>
            <person name="Li G."/>
            <person name="Lai Q."/>
            <person name="Shao Z."/>
            <person name="Yan P."/>
        </authorList>
    </citation>
    <scope>NUCLEOTIDE SEQUENCE [LARGE SCALE GENOMIC DNA]</scope>
    <source>
        <strain evidence="1 2">R12B</strain>
    </source>
</reference>
<dbReference type="PATRIC" id="fig|1641875.4.peg.437"/>
<accession>A0A0T5NTN2</accession>
<dbReference type="STRING" id="1641875.XM53_13225"/>
<dbReference type="RefSeq" id="WP_057794057.1">
    <property type="nucleotide sequence ID" value="NZ_LAXJ01000012.1"/>
</dbReference>
<evidence type="ECO:0008006" key="3">
    <source>
        <dbReference type="Google" id="ProtNLM"/>
    </source>
</evidence>
<proteinExistence type="predicted"/>
<evidence type="ECO:0000313" key="1">
    <source>
        <dbReference type="EMBL" id="KRS12188.1"/>
    </source>
</evidence>
<dbReference type="OrthoDB" id="7844154at2"/>
<organism evidence="1 2">
    <name type="scientific">Roseovarius atlanticus</name>
    <dbReference type="NCBI Taxonomy" id="1641875"/>
    <lineage>
        <taxon>Bacteria</taxon>
        <taxon>Pseudomonadati</taxon>
        <taxon>Pseudomonadota</taxon>
        <taxon>Alphaproteobacteria</taxon>
        <taxon>Rhodobacterales</taxon>
        <taxon>Roseobacteraceae</taxon>
        <taxon>Roseovarius</taxon>
    </lineage>
</organism>
<dbReference type="Proteomes" id="UP000051295">
    <property type="component" value="Unassembled WGS sequence"/>
</dbReference>
<comment type="caution">
    <text evidence="1">The sequence shown here is derived from an EMBL/GenBank/DDBJ whole genome shotgun (WGS) entry which is preliminary data.</text>
</comment>
<sequence length="177" mass="19781">MGWFRRAPLVSDDMAGWIEESFDWVEAEIALERLPDLPDELSHEYGVTSRVAGEYWQDDTHPMITYDPKLMRRPVSFINTMAHELMHARLAPVVDALPGGAGAHELATDLHCIIAGFGLFQLNAADQDGWAGYMSQNARAWALAEFVARKGIAPHEALERLGSRPRKLVQRAVIEMG</sequence>
<keyword evidence="2" id="KW-1185">Reference proteome</keyword>
<dbReference type="EMBL" id="LAXJ01000012">
    <property type="protein sequence ID" value="KRS12188.1"/>
    <property type="molecule type" value="Genomic_DNA"/>
</dbReference>
<gene>
    <name evidence="1" type="ORF">XM53_13225</name>
</gene>
<protein>
    <recommendedName>
        <fullName evidence="3">IrrE N-terminal-like domain-containing protein</fullName>
    </recommendedName>
</protein>